<dbReference type="EMBL" id="MSFK01000052">
    <property type="protein sequence ID" value="PWY66386.1"/>
    <property type="molecule type" value="Genomic_DNA"/>
</dbReference>
<dbReference type="PANTHER" id="PTHR24189:SF50">
    <property type="entry name" value="ANKYRIN REPEAT AND SOCS BOX PROTEIN 2"/>
    <property type="match status" value="1"/>
</dbReference>
<keyword evidence="5" id="KW-1185">Reference proteome</keyword>
<protein>
    <submittedName>
        <fullName evidence="4">Ankyrin</fullName>
    </submittedName>
</protein>
<feature type="repeat" description="ANK" evidence="3">
    <location>
        <begin position="174"/>
        <end position="206"/>
    </location>
</feature>
<evidence type="ECO:0000313" key="5">
    <source>
        <dbReference type="Proteomes" id="UP000246702"/>
    </source>
</evidence>
<dbReference type="PANTHER" id="PTHR24189">
    <property type="entry name" value="MYOTROPHIN"/>
    <property type="match status" value="1"/>
</dbReference>
<dbReference type="Gene3D" id="1.25.40.20">
    <property type="entry name" value="Ankyrin repeat-containing domain"/>
    <property type="match status" value="1"/>
</dbReference>
<proteinExistence type="predicted"/>
<dbReference type="RefSeq" id="XP_025461650.1">
    <property type="nucleotide sequence ID" value="XM_025616097.1"/>
</dbReference>
<dbReference type="GeneID" id="37118240"/>
<dbReference type="Pfam" id="PF00023">
    <property type="entry name" value="Ank"/>
    <property type="match status" value="1"/>
</dbReference>
<dbReference type="AlphaFoldDB" id="A0A317UXR8"/>
<dbReference type="SMART" id="SM00248">
    <property type="entry name" value="ANK"/>
    <property type="match status" value="5"/>
</dbReference>
<accession>A0A317UXR8</accession>
<dbReference type="Proteomes" id="UP000246702">
    <property type="component" value="Unassembled WGS sequence"/>
</dbReference>
<name>A0A317UXR8_9EURO</name>
<sequence length="516" mass="57696">MTALTLPYELIEQIVDLLEYESEINAFARSHPILYHTVNPMLYKHNVRYEESSALGWGIMHGPLTTVQQSLEAGASADKCDPEMKWRPMALAVIQGNEAIVRCLYEQGVNIRHTWGWRNPHHCHYCKSPGSLLLLAARHGQEGLARCFMEHLPRPYHPVLAHGAEVSPAPGHMHVRRPLFEAIDQGSEAMVSWLLRAGADPNDRSRWFNSVDDSALKHSLPFEGIFRCLLAAGADPTAVDGRGDSLTAIILASGQTAAVQMLIDQGFDLSRSLTRYNLLHQAIRGGRRVLDLLIGTGKWDTFLLPDHLDRSGCEQALGVAASTGKAQIVQWLLDRGFPVRAQSPSAVNLLANVACAEAEDADVAATIDFLLQYGLDIDESTSYGTTLERVASHYGFYGEPSAGRERIRMLLNRGADLLPLDSLRESMRYNSPEPLSANLVGRHIGLDEMIFQELEARLKPWTAVERLFRSAEHSAREREHWQWVKMARQYSWRVRYPAYQKDISSAMARQKQASTG</sequence>
<dbReference type="InterPro" id="IPR002110">
    <property type="entry name" value="Ankyrin_rpt"/>
</dbReference>
<evidence type="ECO:0000313" key="4">
    <source>
        <dbReference type="EMBL" id="PWY66386.1"/>
    </source>
</evidence>
<evidence type="ECO:0000256" key="3">
    <source>
        <dbReference type="PROSITE-ProRule" id="PRU00023"/>
    </source>
</evidence>
<dbReference type="SUPFAM" id="SSF48403">
    <property type="entry name" value="Ankyrin repeat"/>
    <property type="match status" value="1"/>
</dbReference>
<reference evidence="4 5" key="1">
    <citation type="submission" date="2016-12" db="EMBL/GenBank/DDBJ databases">
        <title>The genomes of Aspergillus section Nigri reveals drivers in fungal speciation.</title>
        <authorList>
            <consortium name="DOE Joint Genome Institute"/>
            <person name="Vesth T.C."/>
            <person name="Nybo J."/>
            <person name="Theobald S."/>
            <person name="Brandl J."/>
            <person name="Frisvad J.C."/>
            <person name="Nielsen K.F."/>
            <person name="Lyhne E.K."/>
            <person name="Kogle M.E."/>
            <person name="Kuo A."/>
            <person name="Riley R."/>
            <person name="Clum A."/>
            <person name="Nolan M."/>
            <person name="Lipzen A."/>
            <person name="Salamov A."/>
            <person name="Henrissat B."/>
            <person name="Wiebenga A."/>
            <person name="De Vries R.P."/>
            <person name="Grigoriev I.V."/>
            <person name="Mortensen U.H."/>
            <person name="Andersen M.R."/>
            <person name="Baker S.E."/>
        </authorList>
    </citation>
    <scope>NUCLEOTIDE SEQUENCE [LARGE SCALE GENOMIC DNA]</scope>
    <source>
        <strain evidence="4 5">CBS 115572</strain>
    </source>
</reference>
<dbReference type="PROSITE" id="PS50088">
    <property type="entry name" value="ANK_REPEAT"/>
    <property type="match status" value="1"/>
</dbReference>
<evidence type="ECO:0000256" key="2">
    <source>
        <dbReference type="ARBA" id="ARBA00023043"/>
    </source>
</evidence>
<gene>
    <name evidence="4" type="ORF">BO94DRAFT_591198</name>
</gene>
<keyword evidence="1" id="KW-0677">Repeat</keyword>
<dbReference type="OrthoDB" id="366390at2759"/>
<organism evidence="4 5">
    <name type="scientific">Aspergillus sclerotioniger CBS 115572</name>
    <dbReference type="NCBI Taxonomy" id="1450535"/>
    <lineage>
        <taxon>Eukaryota</taxon>
        <taxon>Fungi</taxon>
        <taxon>Dikarya</taxon>
        <taxon>Ascomycota</taxon>
        <taxon>Pezizomycotina</taxon>
        <taxon>Eurotiomycetes</taxon>
        <taxon>Eurotiomycetidae</taxon>
        <taxon>Eurotiales</taxon>
        <taxon>Aspergillaceae</taxon>
        <taxon>Aspergillus</taxon>
        <taxon>Aspergillus subgen. Circumdati</taxon>
    </lineage>
</organism>
<dbReference type="InterPro" id="IPR036770">
    <property type="entry name" value="Ankyrin_rpt-contain_sf"/>
</dbReference>
<keyword evidence="2 3" id="KW-0040">ANK repeat</keyword>
<dbReference type="InterPro" id="IPR050745">
    <property type="entry name" value="Multifunctional_regulatory"/>
</dbReference>
<comment type="caution">
    <text evidence="4">The sequence shown here is derived from an EMBL/GenBank/DDBJ whole genome shotgun (WGS) entry which is preliminary data.</text>
</comment>
<evidence type="ECO:0000256" key="1">
    <source>
        <dbReference type="ARBA" id="ARBA00022737"/>
    </source>
</evidence>